<evidence type="ECO:0000313" key="2">
    <source>
        <dbReference type="Proteomes" id="UP000422221"/>
    </source>
</evidence>
<accession>A0A7J4XHY0</accession>
<name>A0A7J4XHY0_9BACE</name>
<proteinExistence type="predicted"/>
<evidence type="ECO:0000313" key="1">
    <source>
        <dbReference type="EMBL" id="KAA3763859.1"/>
    </source>
</evidence>
<sequence>MPVLNLCMSRLSGMPTFHRSFIYIAFELHYLLKDLKETTLHHFLFVSLHQIRVKCGLVT</sequence>
<dbReference type="Proteomes" id="UP000422221">
    <property type="component" value="Unassembled WGS sequence"/>
</dbReference>
<dbReference type="AlphaFoldDB" id="A0A7J4XHY0"/>
<dbReference type="EMBL" id="VWMK01000012">
    <property type="protein sequence ID" value="KAA3763859.1"/>
    <property type="molecule type" value="Genomic_DNA"/>
</dbReference>
<gene>
    <name evidence="1" type="ORF">F3F73_12630</name>
</gene>
<organism evidence="1 2">
    <name type="scientific">Bacteroides salyersiae</name>
    <dbReference type="NCBI Taxonomy" id="291644"/>
    <lineage>
        <taxon>Bacteria</taxon>
        <taxon>Pseudomonadati</taxon>
        <taxon>Bacteroidota</taxon>
        <taxon>Bacteroidia</taxon>
        <taxon>Bacteroidales</taxon>
        <taxon>Bacteroidaceae</taxon>
        <taxon>Bacteroides</taxon>
    </lineage>
</organism>
<reference evidence="1 2" key="1">
    <citation type="journal article" date="2019" name="Nat. Med.">
        <title>A library of human gut bacterial isolates paired with longitudinal multiomics data enables mechanistic microbiome research.</title>
        <authorList>
            <person name="Poyet M."/>
            <person name="Groussin M."/>
            <person name="Gibbons S.M."/>
            <person name="Avila-Pacheco J."/>
            <person name="Jiang X."/>
            <person name="Kearney S.M."/>
            <person name="Perrotta A.R."/>
            <person name="Berdy B."/>
            <person name="Zhao S."/>
            <person name="Lieberman T.D."/>
            <person name="Swanson P.K."/>
            <person name="Smith M."/>
            <person name="Roesemann S."/>
            <person name="Alexander J.E."/>
            <person name="Rich S.A."/>
            <person name="Livny J."/>
            <person name="Vlamakis H."/>
            <person name="Clish C."/>
            <person name="Bullock K."/>
            <person name="Deik A."/>
            <person name="Scott J."/>
            <person name="Pierce K.A."/>
            <person name="Xavier R.J."/>
            <person name="Alm E.J."/>
        </authorList>
    </citation>
    <scope>NUCLEOTIDE SEQUENCE [LARGE SCALE GENOMIC DNA]</scope>
    <source>
        <strain evidence="1 2">BIOML-A10</strain>
    </source>
</reference>
<comment type="caution">
    <text evidence="1">The sequence shown here is derived from an EMBL/GenBank/DDBJ whole genome shotgun (WGS) entry which is preliminary data.</text>
</comment>
<protein>
    <submittedName>
        <fullName evidence="1">Uncharacterized protein</fullName>
    </submittedName>
</protein>